<dbReference type="PANTHER" id="PTHR47843">
    <property type="entry name" value="BTB DOMAIN-CONTAINING PROTEIN-RELATED"/>
    <property type="match status" value="1"/>
</dbReference>
<organism evidence="2 3">
    <name type="scientific">Cadophora malorum</name>
    <dbReference type="NCBI Taxonomy" id="108018"/>
    <lineage>
        <taxon>Eukaryota</taxon>
        <taxon>Fungi</taxon>
        <taxon>Dikarya</taxon>
        <taxon>Ascomycota</taxon>
        <taxon>Pezizomycotina</taxon>
        <taxon>Leotiomycetes</taxon>
        <taxon>Helotiales</taxon>
        <taxon>Ploettnerulaceae</taxon>
        <taxon>Cadophora</taxon>
    </lineage>
</organism>
<evidence type="ECO:0000259" key="1">
    <source>
        <dbReference type="PROSITE" id="PS50097"/>
    </source>
</evidence>
<evidence type="ECO:0000313" key="2">
    <source>
        <dbReference type="EMBL" id="KAG4422665.1"/>
    </source>
</evidence>
<sequence length="239" mass="26663">MIALQSSLLSGKFSDLTITHGTRKWQAHKVVVCSQSPVLESLIDKLKDSSILDLSHYDHEATVHMMEYLYTSTYTTTITDVTPSFSLPQHVSVFNLACTLSITGLKAQSLQKYCYTLKNLVSNLSVYFTSVRTIYALPPKSAHPELRLAVVETAVLEMRNLLIEGSDQRKDFLELTSGVPHFQADIYMYFLCNGPGTDVQVVSVPQELCEECGAREEGDGYEVTTECKGCGEERTLEFL</sequence>
<dbReference type="OrthoDB" id="6359816at2759"/>
<dbReference type="AlphaFoldDB" id="A0A8H7WD83"/>
<dbReference type="PROSITE" id="PS50097">
    <property type="entry name" value="BTB"/>
    <property type="match status" value="1"/>
</dbReference>
<dbReference type="InterPro" id="IPR000210">
    <property type="entry name" value="BTB/POZ_dom"/>
</dbReference>
<dbReference type="SUPFAM" id="SSF54695">
    <property type="entry name" value="POZ domain"/>
    <property type="match status" value="1"/>
</dbReference>
<protein>
    <recommendedName>
        <fullName evidence="1">BTB domain-containing protein</fullName>
    </recommendedName>
</protein>
<dbReference type="EMBL" id="JAFJYH010000045">
    <property type="protein sequence ID" value="KAG4422665.1"/>
    <property type="molecule type" value="Genomic_DNA"/>
</dbReference>
<dbReference type="CDD" id="cd18186">
    <property type="entry name" value="BTB_POZ_ZBTB_KLHL-like"/>
    <property type="match status" value="1"/>
</dbReference>
<name>A0A8H7WD83_9HELO</name>
<gene>
    <name evidence="2" type="ORF">IFR04_004143</name>
</gene>
<proteinExistence type="predicted"/>
<dbReference type="Gene3D" id="3.30.710.10">
    <property type="entry name" value="Potassium Channel Kv1.1, Chain A"/>
    <property type="match status" value="1"/>
</dbReference>
<evidence type="ECO:0000313" key="3">
    <source>
        <dbReference type="Proteomes" id="UP000664132"/>
    </source>
</evidence>
<comment type="caution">
    <text evidence="2">The sequence shown here is derived from an EMBL/GenBank/DDBJ whole genome shotgun (WGS) entry which is preliminary data.</text>
</comment>
<reference evidence="2" key="1">
    <citation type="submission" date="2021-02" db="EMBL/GenBank/DDBJ databases">
        <title>Genome sequence Cadophora malorum strain M34.</title>
        <authorList>
            <person name="Stefanovic E."/>
            <person name="Vu D."/>
            <person name="Scully C."/>
            <person name="Dijksterhuis J."/>
            <person name="Roader J."/>
            <person name="Houbraken J."/>
        </authorList>
    </citation>
    <scope>NUCLEOTIDE SEQUENCE</scope>
    <source>
        <strain evidence="2">M34</strain>
    </source>
</reference>
<dbReference type="Proteomes" id="UP000664132">
    <property type="component" value="Unassembled WGS sequence"/>
</dbReference>
<feature type="domain" description="BTB" evidence="1">
    <location>
        <begin position="14"/>
        <end position="78"/>
    </location>
</feature>
<dbReference type="InterPro" id="IPR011333">
    <property type="entry name" value="SKP1/BTB/POZ_sf"/>
</dbReference>
<dbReference type="PANTHER" id="PTHR47843:SF5">
    <property type="entry name" value="BTB_POZ DOMAIN PROTEIN"/>
    <property type="match status" value="1"/>
</dbReference>
<keyword evidence="3" id="KW-1185">Reference proteome</keyword>
<accession>A0A8H7WD83</accession>
<dbReference type="Pfam" id="PF00651">
    <property type="entry name" value="BTB"/>
    <property type="match status" value="1"/>
</dbReference>